<keyword evidence="2" id="KW-0560">Oxidoreductase</keyword>
<organism evidence="2 3">
    <name type="scientific">Mycolicibacterium chitae</name>
    <name type="common">Mycobacterium chitae</name>
    <dbReference type="NCBI Taxonomy" id="1792"/>
    <lineage>
        <taxon>Bacteria</taxon>
        <taxon>Bacillati</taxon>
        <taxon>Actinomycetota</taxon>
        <taxon>Actinomycetes</taxon>
        <taxon>Mycobacteriales</taxon>
        <taxon>Mycobacteriaceae</taxon>
        <taxon>Mycolicibacterium</taxon>
    </lineage>
</organism>
<dbReference type="EMBL" id="LR134355">
    <property type="protein sequence ID" value="VEG47454.1"/>
    <property type="molecule type" value="Genomic_DNA"/>
</dbReference>
<dbReference type="InterPro" id="IPR002347">
    <property type="entry name" value="SDR_fam"/>
</dbReference>
<evidence type="ECO:0000313" key="3">
    <source>
        <dbReference type="Proteomes" id="UP000282551"/>
    </source>
</evidence>
<name>A0A3S5EIA7_MYCCI</name>
<dbReference type="PANTHER" id="PTHR43975">
    <property type="entry name" value="ZGC:101858"/>
    <property type="match status" value="1"/>
</dbReference>
<reference evidence="2 3" key="1">
    <citation type="submission" date="2018-12" db="EMBL/GenBank/DDBJ databases">
        <authorList>
            <consortium name="Pathogen Informatics"/>
        </authorList>
    </citation>
    <scope>NUCLEOTIDE SEQUENCE [LARGE SCALE GENOMIC DNA]</scope>
    <source>
        <strain evidence="2 3">NCTC10485</strain>
    </source>
</reference>
<dbReference type="OrthoDB" id="158573at2"/>
<keyword evidence="3" id="KW-1185">Reference proteome</keyword>
<dbReference type="Gene3D" id="3.40.50.720">
    <property type="entry name" value="NAD(P)-binding Rossmann-like Domain"/>
    <property type="match status" value="1"/>
</dbReference>
<dbReference type="Proteomes" id="UP000282551">
    <property type="component" value="Chromosome"/>
</dbReference>
<dbReference type="EC" id="1.1.1.100" evidence="2"/>
<evidence type="ECO:0000259" key="1">
    <source>
        <dbReference type="SMART" id="SM00822"/>
    </source>
</evidence>
<proteinExistence type="predicted"/>
<sequence length="243" mass="25158">MNTALITGASRGIGLGIARMLAEQGYGLTITARGQERLDAVTAELRDLGADDVVTVAADLADEDAPAAIAAAHAARFDRLDALILNAGVGSAGNIAEFPMKRYDKTFAVDVRAPFMLLQQCLPLLRTTAADSPRGARVIALGSITGVYAEPGLAAYGAAKAAMNSLIETLNVEESGAGISGTAIAPAFVDTDMSAWTRESVPQESMVGVQDIVEIAAMALRLSRQAVIPKIVVGRAGTDGYRA</sequence>
<dbReference type="RefSeq" id="WP_126333387.1">
    <property type="nucleotide sequence ID" value="NZ_AP022604.1"/>
</dbReference>
<accession>A0A3S5EIA7</accession>
<protein>
    <submittedName>
        <fullName evidence="2">Short-chain dehydrogenase/reductase SDR</fullName>
        <ecNumber evidence="2">1.1.1.100</ecNumber>
    </submittedName>
</protein>
<dbReference type="AlphaFoldDB" id="A0A3S5EIA7"/>
<dbReference type="InterPro" id="IPR036291">
    <property type="entry name" value="NAD(P)-bd_dom_sf"/>
</dbReference>
<dbReference type="CDD" id="cd05233">
    <property type="entry name" value="SDR_c"/>
    <property type="match status" value="1"/>
</dbReference>
<dbReference type="PANTHER" id="PTHR43975:SF2">
    <property type="entry name" value="EG:BACR7A4.14 PROTEIN-RELATED"/>
    <property type="match status" value="1"/>
</dbReference>
<dbReference type="PRINTS" id="PR00081">
    <property type="entry name" value="GDHRDH"/>
</dbReference>
<dbReference type="InterPro" id="IPR057326">
    <property type="entry name" value="KR_dom"/>
</dbReference>
<dbReference type="Pfam" id="PF00106">
    <property type="entry name" value="adh_short"/>
    <property type="match status" value="1"/>
</dbReference>
<dbReference type="SMART" id="SM00822">
    <property type="entry name" value="PKS_KR"/>
    <property type="match status" value="1"/>
</dbReference>
<feature type="domain" description="Ketoreductase" evidence="1">
    <location>
        <begin position="2"/>
        <end position="192"/>
    </location>
</feature>
<evidence type="ECO:0000313" key="2">
    <source>
        <dbReference type="EMBL" id="VEG47454.1"/>
    </source>
</evidence>
<gene>
    <name evidence="2" type="primary">fabG_16</name>
    <name evidence="2" type="ORF">NCTC10485_01735</name>
</gene>
<dbReference type="GO" id="GO:0004316">
    <property type="term" value="F:3-oxoacyl-[acyl-carrier-protein] reductase (NADPH) activity"/>
    <property type="evidence" value="ECO:0007669"/>
    <property type="project" value="UniProtKB-EC"/>
</dbReference>
<dbReference type="SUPFAM" id="SSF51735">
    <property type="entry name" value="NAD(P)-binding Rossmann-fold domains"/>
    <property type="match status" value="1"/>
</dbReference>